<sequence length="79" mass="8296">MALSARLIMIEHWPRADGRCPICKLPGCRALATARAYLEMVNDSFVPAHPSIGVVDIDSYATPAEGATGAEPVDGGEGE</sequence>
<proteinExistence type="predicted"/>
<dbReference type="EMBL" id="BONW01000019">
    <property type="protein sequence ID" value="GIG89114.1"/>
    <property type="molecule type" value="Genomic_DNA"/>
</dbReference>
<gene>
    <name evidence="1" type="ORF">Pen02_40500</name>
</gene>
<organism evidence="1 2">
    <name type="scientific">Plantactinospora endophytica</name>
    <dbReference type="NCBI Taxonomy" id="673535"/>
    <lineage>
        <taxon>Bacteria</taxon>
        <taxon>Bacillati</taxon>
        <taxon>Actinomycetota</taxon>
        <taxon>Actinomycetes</taxon>
        <taxon>Micromonosporales</taxon>
        <taxon>Micromonosporaceae</taxon>
        <taxon>Plantactinospora</taxon>
    </lineage>
</organism>
<keyword evidence="2" id="KW-1185">Reference proteome</keyword>
<protein>
    <submittedName>
        <fullName evidence="1">Uncharacterized protein</fullName>
    </submittedName>
</protein>
<evidence type="ECO:0000313" key="2">
    <source>
        <dbReference type="Proteomes" id="UP000646749"/>
    </source>
</evidence>
<dbReference type="Proteomes" id="UP000646749">
    <property type="component" value="Unassembled WGS sequence"/>
</dbReference>
<evidence type="ECO:0000313" key="1">
    <source>
        <dbReference type="EMBL" id="GIG89114.1"/>
    </source>
</evidence>
<name>A0ABQ4E327_9ACTN</name>
<accession>A0ABQ4E327</accession>
<reference evidence="1 2" key="1">
    <citation type="submission" date="2021-01" db="EMBL/GenBank/DDBJ databases">
        <title>Whole genome shotgun sequence of Plantactinospora endophytica NBRC 110450.</title>
        <authorList>
            <person name="Komaki H."/>
            <person name="Tamura T."/>
        </authorList>
    </citation>
    <scope>NUCLEOTIDE SEQUENCE [LARGE SCALE GENOMIC DNA]</scope>
    <source>
        <strain evidence="1 2">NBRC 110450</strain>
    </source>
</reference>
<comment type="caution">
    <text evidence="1">The sequence shown here is derived from an EMBL/GenBank/DDBJ whole genome shotgun (WGS) entry which is preliminary data.</text>
</comment>